<dbReference type="GO" id="GO:0000271">
    <property type="term" value="P:polysaccharide biosynthetic process"/>
    <property type="evidence" value="ECO:0007669"/>
    <property type="project" value="TreeGrafter"/>
</dbReference>
<dbReference type="Proteomes" id="UP000321353">
    <property type="component" value="Chromosome"/>
</dbReference>
<dbReference type="InterPro" id="IPR000653">
    <property type="entry name" value="DegT/StrS_aminotransferase"/>
</dbReference>
<dbReference type="AlphaFoldDB" id="A0A5B9MCD0"/>
<comment type="similarity">
    <text evidence="2 5">Belongs to the DegT/DnrJ/EryC1 family.</text>
</comment>
<dbReference type="InterPro" id="IPR015422">
    <property type="entry name" value="PyrdxlP-dep_Trfase_small"/>
</dbReference>
<dbReference type="InterPro" id="IPR015424">
    <property type="entry name" value="PyrdxlP-dep_Trfase"/>
</dbReference>
<dbReference type="RefSeq" id="WP_147868186.1">
    <property type="nucleotide sequence ID" value="NZ_CP036264.1"/>
</dbReference>
<feature type="modified residue" description="N6-(pyridoxal phosphate)lysine" evidence="4">
    <location>
        <position position="199"/>
    </location>
</feature>
<dbReference type="PIRSF" id="PIRSF000390">
    <property type="entry name" value="PLP_StrS"/>
    <property type="match status" value="1"/>
</dbReference>
<keyword evidence="6" id="KW-0032">Aminotransferase</keyword>
<dbReference type="KEGG" id="smam:Mal15_27330"/>
<dbReference type="EMBL" id="CP036264">
    <property type="protein sequence ID" value="QEF98678.1"/>
    <property type="molecule type" value="Genomic_DNA"/>
</dbReference>
<keyword evidence="1 4" id="KW-0663">Pyridoxal phosphate</keyword>
<feature type="active site" description="Proton acceptor" evidence="3">
    <location>
        <position position="199"/>
    </location>
</feature>
<organism evidence="6 7">
    <name type="scientific">Stieleria maiorica</name>
    <dbReference type="NCBI Taxonomy" id="2795974"/>
    <lineage>
        <taxon>Bacteria</taxon>
        <taxon>Pseudomonadati</taxon>
        <taxon>Planctomycetota</taxon>
        <taxon>Planctomycetia</taxon>
        <taxon>Pirellulales</taxon>
        <taxon>Pirellulaceae</taxon>
        <taxon>Stieleria</taxon>
    </lineage>
</organism>
<dbReference type="Gene3D" id="3.40.640.10">
    <property type="entry name" value="Type I PLP-dependent aspartate aminotransferase-like (Major domain)"/>
    <property type="match status" value="1"/>
</dbReference>
<accession>A0A5B9MCD0</accession>
<evidence type="ECO:0000256" key="3">
    <source>
        <dbReference type="PIRSR" id="PIRSR000390-1"/>
    </source>
</evidence>
<gene>
    <name evidence="6" type="primary">vioA</name>
    <name evidence="6" type="ORF">Mal15_27330</name>
</gene>
<evidence type="ECO:0000256" key="2">
    <source>
        <dbReference type="ARBA" id="ARBA00037999"/>
    </source>
</evidence>
<dbReference type="GO" id="GO:0030170">
    <property type="term" value="F:pyridoxal phosphate binding"/>
    <property type="evidence" value="ECO:0007669"/>
    <property type="project" value="TreeGrafter"/>
</dbReference>
<dbReference type="PANTHER" id="PTHR30244">
    <property type="entry name" value="TRANSAMINASE"/>
    <property type="match status" value="1"/>
</dbReference>
<evidence type="ECO:0000313" key="7">
    <source>
        <dbReference type="Proteomes" id="UP000321353"/>
    </source>
</evidence>
<dbReference type="GO" id="GO:0019179">
    <property type="term" value="F:dTDP-4-amino-4,6-dideoxy-D-glucose transaminase activity"/>
    <property type="evidence" value="ECO:0007669"/>
    <property type="project" value="UniProtKB-EC"/>
</dbReference>
<dbReference type="InterPro" id="IPR015421">
    <property type="entry name" value="PyrdxlP-dep_Trfase_major"/>
</dbReference>
<dbReference type="Pfam" id="PF01041">
    <property type="entry name" value="DegT_DnrJ_EryC1"/>
    <property type="match status" value="1"/>
</dbReference>
<proteinExistence type="inferred from homology"/>
<dbReference type="EC" id="2.6.1.33" evidence="6"/>
<keyword evidence="6" id="KW-0808">Transferase</keyword>
<keyword evidence="7" id="KW-1185">Reference proteome</keyword>
<evidence type="ECO:0000256" key="1">
    <source>
        <dbReference type="ARBA" id="ARBA00022898"/>
    </source>
</evidence>
<dbReference type="PANTHER" id="PTHR30244:SF9">
    <property type="entry name" value="PROTEIN RV3402C"/>
    <property type="match status" value="1"/>
</dbReference>
<dbReference type="SUPFAM" id="SSF53383">
    <property type="entry name" value="PLP-dependent transferases"/>
    <property type="match status" value="1"/>
</dbReference>
<dbReference type="CDD" id="cd00616">
    <property type="entry name" value="AHBA_syn"/>
    <property type="match status" value="1"/>
</dbReference>
<sequence length="384" mass="42834">MSATKTLHRIDREVGQDDVLHVGAPNVGDRAYFNQLVDQIFQRRWFTNDGDVVKELESQLCSYLGVKHCVAVCNATLGLQLAYRALGLTGEVIVPSFTFVATAHAAQWNGLTPVFADIKRDDHTICLQSIESLINENTSAIVGVHLWGTPCQTSAIETLARKHDLAVIYDAAHAFGCADQGRMIGNFGDCEVFSFHATKFFNTFEGGAIATNNDELAERLTRMKSFGFAGMDKVVGLGTNAKMPEVCAAMGLSLMPCLEQLIDRNRHNHQLYRAHLEGLDGLRLLTHDHLQQTNWQYVVIEIDEQRFGVGRDALVDRLHARKVRARRYFYPGCHRMEPYRSMTRNQGLALPNTETIGDRVICLPTGSAVDEADIERVCRVIRGD</sequence>
<protein>
    <submittedName>
        <fullName evidence="6">dTDP-4-amino-4,6-dideoxy-D-glucose transaminase</fullName>
        <ecNumber evidence="6">2.6.1.33</ecNumber>
    </submittedName>
</protein>
<name>A0A5B9MCD0_9BACT</name>
<evidence type="ECO:0000256" key="4">
    <source>
        <dbReference type="PIRSR" id="PIRSR000390-2"/>
    </source>
</evidence>
<reference evidence="6 7" key="1">
    <citation type="submission" date="2019-02" db="EMBL/GenBank/DDBJ databases">
        <title>Planctomycetal bacteria perform biofilm scaping via a novel small molecule.</title>
        <authorList>
            <person name="Jeske O."/>
            <person name="Boedeker C."/>
            <person name="Wiegand S."/>
            <person name="Breitling P."/>
            <person name="Kallscheuer N."/>
            <person name="Jogler M."/>
            <person name="Rohde M."/>
            <person name="Petersen J."/>
            <person name="Medema M.H."/>
            <person name="Surup F."/>
            <person name="Jogler C."/>
        </authorList>
    </citation>
    <scope>NUCLEOTIDE SEQUENCE [LARGE SCALE GENOMIC DNA]</scope>
    <source>
        <strain evidence="6 7">Mal15</strain>
    </source>
</reference>
<evidence type="ECO:0000313" key="6">
    <source>
        <dbReference type="EMBL" id="QEF98678.1"/>
    </source>
</evidence>
<dbReference type="Gene3D" id="3.90.1150.10">
    <property type="entry name" value="Aspartate Aminotransferase, domain 1"/>
    <property type="match status" value="1"/>
</dbReference>
<evidence type="ECO:0000256" key="5">
    <source>
        <dbReference type="RuleBase" id="RU004508"/>
    </source>
</evidence>